<reference evidence="1 2" key="1">
    <citation type="submission" date="2024-10" db="EMBL/GenBank/DDBJ databases">
        <title>The Natural Products Discovery Center: Release of the First 8490 Sequenced Strains for Exploring Actinobacteria Biosynthetic Diversity.</title>
        <authorList>
            <person name="Kalkreuter E."/>
            <person name="Kautsar S.A."/>
            <person name="Yang D."/>
            <person name="Bader C.D."/>
            <person name="Teijaro C.N."/>
            <person name="Fluegel L."/>
            <person name="Davis C.M."/>
            <person name="Simpson J.R."/>
            <person name="Lauterbach L."/>
            <person name="Steele A.D."/>
            <person name="Gui C."/>
            <person name="Meng S."/>
            <person name="Li G."/>
            <person name="Viehrig K."/>
            <person name="Ye F."/>
            <person name="Su P."/>
            <person name="Kiefer A.F."/>
            <person name="Nichols A."/>
            <person name="Cepeda A.J."/>
            <person name="Yan W."/>
            <person name="Fan B."/>
            <person name="Jiang Y."/>
            <person name="Adhikari A."/>
            <person name="Zheng C.-J."/>
            <person name="Schuster L."/>
            <person name="Cowan T.M."/>
            <person name="Smanski M.J."/>
            <person name="Chevrette M.G."/>
            <person name="De Carvalho L.P.S."/>
            <person name="Shen B."/>
        </authorList>
    </citation>
    <scope>NUCLEOTIDE SEQUENCE [LARGE SCALE GENOMIC DNA]</scope>
    <source>
        <strain evidence="1 2">NPDC015755</strain>
    </source>
</reference>
<comment type="caution">
    <text evidence="1">The sequence shown here is derived from an EMBL/GenBank/DDBJ whole genome shotgun (WGS) entry which is preliminary data.</text>
</comment>
<evidence type="ECO:0000313" key="1">
    <source>
        <dbReference type="EMBL" id="MFF8280649.1"/>
    </source>
</evidence>
<dbReference type="RefSeq" id="WP_391937449.1">
    <property type="nucleotide sequence ID" value="NZ_JBIBSM010000024.1"/>
</dbReference>
<organism evidence="1 2">
    <name type="scientific">Streptomyces lateritius</name>
    <dbReference type="NCBI Taxonomy" id="67313"/>
    <lineage>
        <taxon>Bacteria</taxon>
        <taxon>Bacillati</taxon>
        <taxon>Actinomycetota</taxon>
        <taxon>Actinomycetes</taxon>
        <taxon>Kitasatosporales</taxon>
        <taxon>Streptomycetaceae</taxon>
        <taxon>Streptomyces</taxon>
    </lineage>
</organism>
<dbReference type="Proteomes" id="UP001603013">
    <property type="component" value="Unassembled WGS sequence"/>
</dbReference>
<name>A0ABW6YLB1_9ACTN</name>
<dbReference type="EMBL" id="JBIBSM010000024">
    <property type="protein sequence ID" value="MFF8280649.1"/>
    <property type="molecule type" value="Genomic_DNA"/>
</dbReference>
<proteinExistence type="predicted"/>
<keyword evidence="2" id="KW-1185">Reference proteome</keyword>
<sequence>MTTPDREVIMRAPDCLYRSGTVRFGGLIGDGTPTGHNIALGSGFALGRHSRLNSGITLTARTFPAWSVLSAPHVAETQIRPRRRRETVS</sequence>
<evidence type="ECO:0000313" key="2">
    <source>
        <dbReference type="Proteomes" id="UP001603013"/>
    </source>
</evidence>
<gene>
    <name evidence="1" type="ORF">ACF05T_32010</name>
</gene>
<accession>A0ABW6YLB1</accession>
<protein>
    <submittedName>
        <fullName evidence="1">Uncharacterized protein</fullName>
    </submittedName>
</protein>